<dbReference type="PANTHER" id="PTHR30118:SF15">
    <property type="entry name" value="TRANSCRIPTIONAL REGULATORY PROTEIN"/>
    <property type="match status" value="1"/>
</dbReference>
<dbReference type="Gene3D" id="1.10.10.10">
    <property type="entry name" value="Winged helix-like DNA-binding domain superfamily/Winged helix DNA-binding domain"/>
    <property type="match status" value="1"/>
</dbReference>
<dbReference type="SUPFAM" id="SSF53850">
    <property type="entry name" value="Periplasmic binding protein-like II"/>
    <property type="match status" value="1"/>
</dbReference>
<keyword evidence="2" id="KW-0805">Transcription regulation</keyword>
<evidence type="ECO:0000259" key="5">
    <source>
        <dbReference type="PROSITE" id="PS50931"/>
    </source>
</evidence>
<feature type="domain" description="HTH lysR-type" evidence="5">
    <location>
        <begin position="1"/>
        <end position="51"/>
    </location>
</feature>
<dbReference type="Proteomes" id="UP000640583">
    <property type="component" value="Unassembled WGS sequence"/>
</dbReference>
<dbReference type="AlphaFoldDB" id="A0A8J7LKJ9"/>
<dbReference type="EMBL" id="JADCKQ010000007">
    <property type="protein sequence ID" value="MBI1494150.1"/>
    <property type="molecule type" value="Genomic_DNA"/>
</dbReference>
<dbReference type="Pfam" id="PF00126">
    <property type="entry name" value="HTH_1"/>
    <property type="match status" value="1"/>
</dbReference>
<protein>
    <submittedName>
        <fullName evidence="6">LysR family transcriptional regulator</fullName>
    </submittedName>
</protein>
<dbReference type="GO" id="GO:0003700">
    <property type="term" value="F:DNA-binding transcription factor activity"/>
    <property type="evidence" value="ECO:0007669"/>
    <property type="project" value="InterPro"/>
</dbReference>
<dbReference type="PANTHER" id="PTHR30118">
    <property type="entry name" value="HTH-TYPE TRANSCRIPTIONAL REGULATOR LEUO-RELATED"/>
    <property type="match status" value="1"/>
</dbReference>
<dbReference type="Pfam" id="PF03466">
    <property type="entry name" value="LysR_substrate"/>
    <property type="match status" value="1"/>
</dbReference>
<evidence type="ECO:0000313" key="6">
    <source>
        <dbReference type="EMBL" id="MBI1494150.1"/>
    </source>
</evidence>
<organism evidence="6 7">
    <name type="scientific">Halocynthiibacter styelae</name>
    <dbReference type="NCBI Taxonomy" id="2761955"/>
    <lineage>
        <taxon>Bacteria</taxon>
        <taxon>Pseudomonadati</taxon>
        <taxon>Pseudomonadota</taxon>
        <taxon>Alphaproteobacteria</taxon>
        <taxon>Rhodobacterales</taxon>
        <taxon>Paracoccaceae</taxon>
        <taxon>Halocynthiibacter</taxon>
    </lineage>
</organism>
<dbReference type="Gene3D" id="3.40.190.10">
    <property type="entry name" value="Periplasmic binding protein-like II"/>
    <property type="match status" value="2"/>
</dbReference>
<dbReference type="InterPro" id="IPR050389">
    <property type="entry name" value="LysR-type_TF"/>
</dbReference>
<dbReference type="InterPro" id="IPR036390">
    <property type="entry name" value="WH_DNA-bd_sf"/>
</dbReference>
<accession>A0A8J7LKJ9</accession>
<dbReference type="InterPro" id="IPR011991">
    <property type="entry name" value="ArsR-like_HTH"/>
</dbReference>
<keyword evidence="3" id="KW-0238">DNA-binding</keyword>
<evidence type="ECO:0000256" key="3">
    <source>
        <dbReference type="ARBA" id="ARBA00023125"/>
    </source>
</evidence>
<dbReference type="InterPro" id="IPR036388">
    <property type="entry name" value="WH-like_DNA-bd_sf"/>
</dbReference>
<dbReference type="InterPro" id="IPR005119">
    <property type="entry name" value="LysR_subst-bd"/>
</dbReference>
<dbReference type="GO" id="GO:0003677">
    <property type="term" value="F:DNA binding"/>
    <property type="evidence" value="ECO:0007669"/>
    <property type="project" value="UniProtKB-KW"/>
</dbReference>
<comment type="similarity">
    <text evidence="1">Belongs to the LysR transcriptional regulatory family.</text>
</comment>
<comment type="caution">
    <text evidence="6">The sequence shown here is derived from an EMBL/GenBank/DDBJ whole genome shotgun (WGS) entry which is preliminary data.</text>
</comment>
<evidence type="ECO:0000256" key="4">
    <source>
        <dbReference type="ARBA" id="ARBA00023163"/>
    </source>
</evidence>
<dbReference type="CDD" id="cd00090">
    <property type="entry name" value="HTH_ARSR"/>
    <property type="match status" value="1"/>
</dbReference>
<keyword evidence="7" id="KW-1185">Reference proteome</keyword>
<dbReference type="InterPro" id="IPR000847">
    <property type="entry name" value="LysR_HTH_N"/>
</dbReference>
<evidence type="ECO:0000256" key="2">
    <source>
        <dbReference type="ARBA" id="ARBA00023015"/>
    </source>
</evidence>
<dbReference type="PROSITE" id="PS50931">
    <property type="entry name" value="HTH_LYSR"/>
    <property type="match status" value="1"/>
</dbReference>
<evidence type="ECO:0000256" key="1">
    <source>
        <dbReference type="ARBA" id="ARBA00009437"/>
    </source>
</evidence>
<name>A0A8J7LKJ9_9RHOB</name>
<evidence type="ECO:0000313" key="7">
    <source>
        <dbReference type="Proteomes" id="UP000640583"/>
    </source>
</evidence>
<reference evidence="6" key="1">
    <citation type="submission" date="2020-10" db="EMBL/GenBank/DDBJ databases">
        <title>Paenihalocynthiibacter styelae gen. nov., sp. nov., isolated from stalked sea squirt Styela clava.</title>
        <authorList>
            <person name="Kim Y.-O."/>
            <person name="Yoon J.-H."/>
        </authorList>
    </citation>
    <scope>NUCLEOTIDE SEQUENCE</scope>
    <source>
        <strain evidence="6">MYP1-1</strain>
    </source>
</reference>
<proteinExistence type="inferred from homology"/>
<keyword evidence="4" id="KW-0804">Transcription</keyword>
<dbReference type="SUPFAM" id="SSF46785">
    <property type="entry name" value="Winged helix' DNA-binding domain"/>
    <property type="match status" value="1"/>
</dbReference>
<gene>
    <name evidence="6" type="ORF">H1D41_10920</name>
</gene>
<sequence length="295" mass="33106">MFIVIADTQSVSEAARRLNVSQPTASYALEKLRRGFNDPLLIRSGGKMNLTETGKALASTATSSLEEFNRITRQANFDPLTSDRTFKIMGATSELTGPYAGLPGKFRNRAPGAAFSYVTYDRTNCHERLHEDVDIFVGTNLPDAPSIERHVLREYPVGIYYDASVRSAPETIEDFVNAEFVTYNDRHSIVGNVDKALREMNYPPRTFRFVVNDFSSYPDLITGTDLLVTASLALRDSIFSRFAIAPIPEPLKVKPIPHYIGWSKRKSNMPCLRWMVDLFLECNKINQDIASPAPQ</sequence>